<name>A0A422M0D1_LACPA</name>
<dbReference type="Proteomes" id="UP000284716">
    <property type="component" value="Unassembled WGS sequence"/>
</dbReference>
<comment type="caution">
    <text evidence="1">The sequence shown here is derived from an EMBL/GenBank/DDBJ whole genome shotgun (WGS) entry which is preliminary data.</text>
</comment>
<dbReference type="EMBL" id="LKFS01000082">
    <property type="protein sequence ID" value="RND80156.1"/>
    <property type="molecule type" value="Genomic_DNA"/>
</dbReference>
<evidence type="ECO:0000313" key="1">
    <source>
        <dbReference type="EMBL" id="RND80156.1"/>
    </source>
</evidence>
<evidence type="ECO:0000313" key="2">
    <source>
        <dbReference type="Proteomes" id="UP000284716"/>
    </source>
</evidence>
<accession>A0A422M0D1</accession>
<organism evidence="1 2">
    <name type="scientific">Lacticaseibacillus paracasei</name>
    <name type="common">Lactobacillus paracasei</name>
    <dbReference type="NCBI Taxonomy" id="1597"/>
    <lineage>
        <taxon>Bacteria</taxon>
        <taxon>Bacillati</taxon>
        <taxon>Bacillota</taxon>
        <taxon>Bacilli</taxon>
        <taxon>Lactobacillales</taxon>
        <taxon>Lactobacillaceae</taxon>
        <taxon>Lacticaseibacillus</taxon>
    </lineage>
</organism>
<dbReference type="RefSeq" id="WP_123032048.1">
    <property type="nucleotide sequence ID" value="NZ_LKFS01000082.1"/>
</dbReference>
<sequence>MTETKRNVFEQLLKAYQDLISKENDDENYRVNITTPLNILYDAALPDDLPVIPKVWGDTIEEFKANHYRLSEIFTEWDWNYDEQELIASAWVLGVWRVEETGEIVKLEAEK</sequence>
<gene>
    <name evidence="1" type="ORF">FAM18157_02189</name>
</gene>
<protein>
    <recommendedName>
        <fullName evidence="3">Phage protein</fullName>
    </recommendedName>
</protein>
<evidence type="ECO:0008006" key="3">
    <source>
        <dbReference type="Google" id="ProtNLM"/>
    </source>
</evidence>
<dbReference type="AlphaFoldDB" id="A0A422M0D1"/>
<proteinExistence type="predicted"/>
<reference evidence="1 2" key="1">
    <citation type="journal article" date="2018" name="Front. Microbiol.">
        <title>Conversion of Methionine to Cysteine in Lactobacillus paracasei Depends on the Highly Mobile cysK-ctl-cysE Gene Cluster.</title>
        <authorList>
            <person name="Wuthrich D."/>
            <person name="Irmler S."/>
            <person name="Berthoud H."/>
            <person name="Guggenbuhl B."/>
            <person name="Eugster E."/>
            <person name="Bruggmann R."/>
        </authorList>
    </citation>
    <scope>NUCLEOTIDE SEQUENCE [LARGE SCALE GENOMIC DNA]</scope>
    <source>
        <strain evidence="1 2">FAM18157</strain>
    </source>
</reference>